<accession>A0A224XWR6</accession>
<protein>
    <submittedName>
        <fullName evidence="1">Putative secreted protein</fullName>
    </submittedName>
</protein>
<proteinExistence type="predicted"/>
<reference evidence="1" key="1">
    <citation type="journal article" date="2018" name="PLoS Negl. Trop. Dis.">
        <title>An insight into the salivary gland and fat body transcriptome of Panstrongylus lignarius (Hemiptera: Heteroptera), the main vector of Chagas disease in Peru.</title>
        <authorList>
            <person name="Nevoa J.C."/>
            <person name="Mendes M.T."/>
            <person name="da Silva M.V."/>
            <person name="Soares S.C."/>
            <person name="Oliveira C.J.F."/>
            <person name="Ribeiro J.M.C."/>
        </authorList>
    </citation>
    <scope>NUCLEOTIDE SEQUENCE</scope>
</reference>
<organism evidence="1">
    <name type="scientific">Panstrongylus lignarius</name>
    <dbReference type="NCBI Taxonomy" id="156445"/>
    <lineage>
        <taxon>Eukaryota</taxon>
        <taxon>Metazoa</taxon>
        <taxon>Ecdysozoa</taxon>
        <taxon>Arthropoda</taxon>
        <taxon>Hexapoda</taxon>
        <taxon>Insecta</taxon>
        <taxon>Pterygota</taxon>
        <taxon>Neoptera</taxon>
        <taxon>Paraneoptera</taxon>
        <taxon>Hemiptera</taxon>
        <taxon>Heteroptera</taxon>
        <taxon>Panheteroptera</taxon>
        <taxon>Cimicomorpha</taxon>
        <taxon>Reduviidae</taxon>
        <taxon>Triatominae</taxon>
        <taxon>Panstrongylus</taxon>
    </lineage>
</organism>
<sequence length="78" mass="9382">MWTIFLCRCFTGRHALLSFPFEIIFSKNLGNALWKFDYRFSRFSRLTAEFLCPLFLASRDHISFSNRIYKVVYLFVIV</sequence>
<evidence type="ECO:0000313" key="1">
    <source>
        <dbReference type="EMBL" id="JAW15694.1"/>
    </source>
</evidence>
<dbReference type="EMBL" id="GFTR01000732">
    <property type="protein sequence ID" value="JAW15694.1"/>
    <property type="molecule type" value="Transcribed_RNA"/>
</dbReference>
<dbReference type="AlphaFoldDB" id="A0A224XWR6"/>
<name>A0A224XWR6_9HEMI</name>